<dbReference type="InterPro" id="IPR000849">
    <property type="entry name" value="Sugar_P_transporter"/>
</dbReference>
<evidence type="ECO:0000256" key="4">
    <source>
        <dbReference type="ARBA" id="ARBA00022597"/>
    </source>
</evidence>
<organism evidence="10 11">
    <name type="scientific">Acrobeloides nanus</name>
    <dbReference type="NCBI Taxonomy" id="290746"/>
    <lineage>
        <taxon>Eukaryota</taxon>
        <taxon>Metazoa</taxon>
        <taxon>Ecdysozoa</taxon>
        <taxon>Nematoda</taxon>
        <taxon>Chromadorea</taxon>
        <taxon>Rhabditida</taxon>
        <taxon>Tylenchina</taxon>
        <taxon>Cephalobomorpha</taxon>
        <taxon>Cephaloboidea</taxon>
        <taxon>Cephalobidae</taxon>
        <taxon>Acrobeloides</taxon>
    </lineage>
</organism>
<feature type="transmembrane region" description="Helical" evidence="8">
    <location>
        <begin position="172"/>
        <end position="192"/>
    </location>
</feature>
<evidence type="ECO:0000256" key="3">
    <source>
        <dbReference type="ARBA" id="ARBA00022448"/>
    </source>
</evidence>
<dbReference type="SUPFAM" id="SSF103473">
    <property type="entry name" value="MFS general substrate transporter"/>
    <property type="match status" value="1"/>
</dbReference>
<feature type="domain" description="Major facilitator superfamily (MFS) profile" evidence="9">
    <location>
        <begin position="1"/>
        <end position="430"/>
    </location>
</feature>
<dbReference type="PROSITE" id="PS50850">
    <property type="entry name" value="MFS"/>
    <property type="match status" value="1"/>
</dbReference>
<dbReference type="GO" id="GO:0022857">
    <property type="term" value="F:transmembrane transporter activity"/>
    <property type="evidence" value="ECO:0007669"/>
    <property type="project" value="InterPro"/>
</dbReference>
<proteinExistence type="inferred from homology"/>
<keyword evidence="5 8" id="KW-0812">Transmembrane</keyword>
<feature type="transmembrane region" description="Helical" evidence="8">
    <location>
        <begin position="242"/>
        <end position="262"/>
    </location>
</feature>
<evidence type="ECO:0000256" key="8">
    <source>
        <dbReference type="SAM" id="Phobius"/>
    </source>
</evidence>
<dbReference type="Proteomes" id="UP000887540">
    <property type="component" value="Unplaced"/>
</dbReference>
<dbReference type="GO" id="GO:0005789">
    <property type="term" value="C:endoplasmic reticulum membrane"/>
    <property type="evidence" value="ECO:0007669"/>
    <property type="project" value="TreeGrafter"/>
</dbReference>
<feature type="transmembrane region" description="Helical" evidence="8">
    <location>
        <begin position="333"/>
        <end position="358"/>
    </location>
</feature>
<dbReference type="WBParaSite" id="ACRNAN_scaffold1026.g21344.t1">
    <property type="protein sequence ID" value="ACRNAN_scaffold1026.g21344.t1"/>
    <property type="gene ID" value="ACRNAN_scaffold1026.g21344"/>
</dbReference>
<evidence type="ECO:0000313" key="11">
    <source>
        <dbReference type="WBParaSite" id="ACRNAN_scaffold1026.g21344.t1"/>
    </source>
</evidence>
<evidence type="ECO:0000256" key="1">
    <source>
        <dbReference type="ARBA" id="ARBA00004141"/>
    </source>
</evidence>
<sequence>MSYALYHATRKNLSGVKASILNDWMDNENTTSHRHEKIFDSEKDAKTFLGTLDGIFMILYAVSMFFWGWLGDRTNPRNVVILGMIGSGLTLFLFGTLPYWLLFYSTAYYVFIYILFGIFQGCGWPNEVTIMANWFPKTNRGFIMGLWAACQPLGNIIGAILVSIVLPLGYQYTFAFNSLLIILGAIALFMFIESKPSSAGYNYEELSHDESETPEVLPTTRRRLSSASQPITMLEAILLPNVLAYCLCNACLKLVNYAFFFWLPYYLTSKYGWAESESNQLATWYDIGGIVGSVIGGIISDRLGYRSPVIVVMLIASLGTLSVYNGIGASKVLHVLFMTILGITVSGPYNLIVGTISVDLGSQPALAGNSKAMSTVSGLIDGTGSAGSAIGQFLVPFIQTSFDWQYVFYMFIIMNGLSILCLAKRFYQDCCLLISPTFPSLVPRNIEERERLLHHE</sequence>
<keyword evidence="7 8" id="KW-0472">Membrane</keyword>
<name>A0A914CG58_9BILA</name>
<dbReference type="Gene3D" id="1.20.1250.20">
    <property type="entry name" value="MFS general substrate transporter like domains"/>
    <property type="match status" value="2"/>
</dbReference>
<dbReference type="AlphaFoldDB" id="A0A914CG58"/>
<evidence type="ECO:0000259" key="9">
    <source>
        <dbReference type="PROSITE" id="PS50850"/>
    </source>
</evidence>
<feature type="transmembrane region" description="Helical" evidence="8">
    <location>
        <begin position="307"/>
        <end position="327"/>
    </location>
</feature>
<feature type="transmembrane region" description="Helical" evidence="8">
    <location>
        <begin position="79"/>
        <end position="101"/>
    </location>
</feature>
<dbReference type="InterPro" id="IPR011701">
    <property type="entry name" value="MFS"/>
</dbReference>
<dbReference type="PANTHER" id="PTHR43184:SF2">
    <property type="entry name" value="MAJOR FACILITATOR SUPERFAMILY (MFS) PROFILE DOMAIN-CONTAINING PROTEIN"/>
    <property type="match status" value="1"/>
</dbReference>
<feature type="transmembrane region" description="Helical" evidence="8">
    <location>
        <begin position="107"/>
        <end position="124"/>
    </location>
</feature>
<dbReference type="PANTHER" id="PTHR43184">
    <property type="entry name" value="MAJOR FACILITATOR SUPERFAMILY TRANSPORTER 16, ISOFORM B"/>
    <property type="match status" value="1"/>
</dbReference>
<accession>A0A914CG58</accession>
<dbReference type="Pfam" id="PF07690">
    <property type="entry name" value="MFS_1"/>
    <property type="match status" value="1"/>
</dbReference>
<keyword evidence="4" id="KW-0762">Sugar transport</keyword>
<feature type="transmembrane region" description="Helical" evidence="8">
    <location>
        <begin position="282"/>
        <end position="300"/>
    </location>
</feature>
<comment type="subcellular location">
    <subcellularLocation>
        <location evidence="1">Membrane</location>
        <topology evidence="1">Multi-pass membrane protein</topology>
    </subcellularLocation>
</comment>
<evidence type="ECO:0000256" key="6">
    <source>
        <dbReference type="ARBA" id="ARBA00022989"/>
    </source>
</evidence>
<keyword evidence="10" id="KW-1185">Reference proteome</keyword>
<dbReference type="InterPro" id="IPR036259">
    <property type="entry name" value="MFS_trans_sf"/>
</dbReference>
<evidence type="ECO:0000313" key="10">
    <source>
        <dbReference type="Proteomes" id="UP000887540"/>
    </source>
</evidence>
<reference evidence="11" key="1">
    <citation type="submission" date="2022-11" db="UniProtKB">
        <authorList>
            <consortium name="WormBaseParasite"/>
        </authorList>
    </citation>
    <scope>IDENTIFICATION</scope>
</reference>
<keyword evidence="3" id="KW-0813">Transport</keyword>
<protein>
    <submittedName>
        <fullName evidence="11">Major facilitator superfamily (MFS) profile domain-containing protein</fullName>
    </submittedName>
</protein>
<evidence type="ECO:0000256" key="5">
    <source>
        <dbReference type="ARBA" id="ARBA00022692"/>
    </source>
</evidence>
<evidence type="ECO:0000256" key="2">
    <source>
        <dbReference type="ARBA" id="ARBA00009598"/>
    </source>
</evidence>
<dbReference type="PIRSF" id="PIRSF002808">
    <property type="entry name" value="Hexose_phosphate_transp"/>
    <property type="match status" value="1"/>
</dbReference>
<evidence type="ECO:0000256" key="7">
    <source>
        <dbReference type="ARBA" id="ARBA00023136"/>
    </source>
</evidence>
<feature type="transmembrane region" description="Helical" evidence="8">
    <location>
        <begin position="145"/>
        <end position="166"/>
    </location>
</feature>
<feature type="transmembrane region" description="Helical" evidence="8">
    <location>
        <begin position="48"/>
        <end position="67"/>
    </location>
</feature>
<dbReference type="InterPro" id="IPR020846">
    <property type="entry name" value="MFS_dom"/>
</dbReference>
<feature type="transmembrane region" description="Helical" evidence="8">
    <location>
        <begin position="404"/>
        <end position="423"/>
    </location>
</feature>
<keyword evidence="6 8" id="KW-1133">Transmembrane helix</keyword>
<comment type="similarity">
    <text evidence="2">Belongs to the major facilitator superfamily. Organophosphate:Pi antiporter (OPA) (TC 2.A.1.4) family.</text>
</comment>